<dbReference type="EMBL" id="AP014960">
    <property type="protein sequence ID" value="BAS89727.1"/>
    <property type="molecule type" value="Genomic_DNA"/>
</dbReference>
<feature type="region of interest" description="Disordered" evidence="1">
    <location>
        <begin position="32"/>
        <end position="127"/>
    </location>
</feature>
<dbReference type="AlphaFoldDB" id="A0A0P0WBL6"/>
<feature type="compositionally biased region" description="Gly residues" evidence="1">
    <location>
        <begin position="115"/>
        <end position="127"/>
    </location>
</feature>
<proteinExistence type="predicted"/>
<dbReference type="Proteomes" id="UP000059680">
    <property type="component" value="Chromosome 4"/>
</dbReference>
<accession>A0A0P0WBL6</accession>
<organism evidence="2 3">
    <name type="scientific">Oryza sativa subsp. japonica</name>
    <name type="common">Rice</name>
    <dbReference type="NCBI Taxonomy" id="39947"/>
    <lineage>
        <taxon>Eukaryota</taxon>
        <taxon>Viridiplantae</taxon>
        <taxon>Streptophyta</taxon>
        <taxon>Embryophyta</taxon>
        <taxon>Tracheophyta</taxon>
        <taxon>Spermatophyta</taxon>
        <taxon>Magnoliopsida</taxon>
        <taxon>Liliopsida</taxon>
        <taxon>Poales</taxon>
        <taxon>Poaceae</taxon>
        <taxon>BOP clade</taxon>
        <taxon>Oryzoideae</taxon>
        <taxon>Oryzeae</taxon>
        <taxon>Oryzinae</taxon>
        <taxon>Oryza</taxon>
        <taxon>Oryza sativa</taxon>
    </lineage>
</organism>
<protein>
    <submittedName>
        <fullName evidence="2">Os04g0480050 protein</fullName>
    </submittedName>
</protein>
<sequence>MCPTYHPLSLLLPPLFHPPIFLTHSLPFDQPPPHGLEHRGKSMWDKKPPATALGGVHAPIEHEEEEGLRDEADEAAAAQEEEGGGGGTTEVTTKEEDFETSVHMRRGKAVEHGQPGHGDGSGGGGVGGGRVVLAVAGGDVRHSGYVHV</sequence>
<feature type="compositionally biased region" description="Acidic residues" evidence="1">
    <location>
        <begin position="62"/>
        <end position="83"/>
    </location>
</feature>
<gene>
    <name evidence="2" type="ordered locus">Os04g0480050</name>
    <name evidence="2" type="ORF">OSNPB_040480050</name>
</gene>
<reference evidence="2 3" key="3">
    <citation type="journal article" date="2013" name="Rice">
        <title>Improvement of the Oryza sativa Nipponbare reference genome using next generation sequence and optical map data.</title>
        <authorList>
            <person name="Kawahara Y."/>
            <person name="de la Bastide M."/>
            <person name="Hamilton J.P."/>
            <person name="Kanamori H."/>
            <person name="McCombie W.R."/>
            <person name="Ouyang S."/>
            <person name="Schwartz D.C."/>
            <person name="Tanaka T."/>
            <person name="Wu J."/>
            <person name="Zhou S."/>
            <person name="Childs K.L."/>
            <person name="Davidson R.M."/>
            <person name="Lin H."/>
            <person name="Quesada-Ocampo L."/>
            <person name="Vaillancourt B."/>
            <person name="Sakai H."/>
            <person name="Lee S.S."/>
            <person name="Kim J."/>
            <person name="Numa H."/>
            <person name="Itoh T."/>
            <person name="Buell C.R."/>
            <person name="Matsumoto T."/>
        </authorList>
    </citation>
    <scope>NUCLEOTIDE SEQUENCE [LARGE SCALE GENOMIC DNA]</scope>
    <source>
        <strain evidence="3">cv. Nipponbare</strain>
    </source>
</reference>
<dbReference type="STRING" id="39947.A0A0P0WBL6"/>
<evidence type="ECO:0000313" key="3">
    <source>
        <dbReference type="Proteomes" id="UP000059680"/>
    </source>
</evidence>
<evidence type="ECO:0000313" key="2">
    <source>
        <dbReference type="EMBL" id="BAS89727.1"/>
    </source>
</evidence>
<reference evidence="3" key="1">
    <citation type="journal article" date="2005" name="Nature">
        <title>The map-based sequence of the rice genome.</title>
        <authorList>
            <consortium name="International rice genome sequencing project (IRGSP)"/>
            <person name="Matsumoto T."/>
            <person name="Wu J."/>
            <person name="Kanamori H."/>
            <person name="Katayose Y."/>
            <person name="Fujisawa M."/>
            <person name="Namiki N."/>
            <person name="Mizuno H."/>
            <person name="Yamamoto K."/>
            <person name="Antonio B.A."/>
            <person name="Baba T."/>
            <person name="Sakata K."/>
            <person name="Nagamura Y."/>
            <person name="Aoki H."/>
            <person name="Arikawa K."/>
            <person name="Arita K."/>
            <person name="Bito T."/>
            <person name="Chiden Y."/>
            <person name="Fujitsuka N."/>
            <person name="Fukunaka R."/>
            <person name="Hamada M."/>
            <person name="Harada C."/>
            <person name="Hayashi A."/>
            <person name="Hijishita S."/>
            <person name="Honda M."/>
            <person name="Hosokawa S."/>
            <person name="Ichikawa Y."/>
            <person name="Idonuma A."/>
            <person name="Iijima M."/>
            <person name="Ikeda M."/>
            <person name="Ikeno M."/>
            <person name="Ito K."/>
            <person name="Ito S."/>
            <person name="Ito T."/>
            <person name="Ito Y."/>
            <person name="Ito Y."/>
            <person name="Iwabuchi A."/>
            <person name="Kamiya K."/>
            <person name="Karasawa W."/>
            <person name="Kurita K."/>
            <person name="Katagiri S."/>
            <person name="Kikuta A."/>
            <person name="Kobayashi H."/>
            <person name="Kobayashi N."/>
            <person name="Machita K."/>
            <person name="Maehara T."/>
            <person name="Masukawa M."/>
            <person name="Mizubayashi T."/>
            <person name="Mukai Y."/>
            <person name="Nagasaki H."/>
            <person name="Nagata Y."/>
            <person name="Naito S."/>
            <person name="Nakashima M."/>
            <person name="Nakama Y."/>
            <person name="Nakamichi Y."/>
            <person name="Nakamura M."/>
            <person name="Meguro A."/>
            <person name="Negishi M."/>
            <person name="Ohta I."/>
            <person name="Ohta T."/>
            <person name="Okamoto M."/>
            <person name="Ono N."/>
            <person name="Saji S."/>
            <person name="Sakaguchi M."/>
            <person name="Sakai K."/>
            <person name="Shibata M."/>
            <person name="Shimokawa T."/>
            <person name="Song J."/>
            <person name="Takazaki Y."/>
            <person name="Terasawa K."/>
            <person name="Tsugane M."/>
            <person name="Tsuji K."/>
            <person name="Ueda S."/>
            <person name="Waki K."/>
            <person name="Yamagata H."/>
            <person name="Yamamoto M."/>
            <person name="Yamamoto S."/>
            <person name="Yamane H."/>
            <person name="Yoshiki S."/>
            <person name="Yoshihara R."/>
            <person name="Yukawa K."/>
            <person name="Zhong H."/>
            <person name="Yano M."/>
            <person name="Yuan Q."/>
            <person name="Ouyang S."/>
            <person name="Liu J."/>
            <person name="Jones K.M."/>
            <person name="Gansberger K."/>
            <person name="Moffat K."/>
            <person name="Hill J."/>
            <person name="Bera J."/>
            <person name="Fadrosh D."/>
            <person name="Jin S."/>
            <person name="Johri S."/>
            <person name="Kim M."/>
            <person name="Overton L."/>
            <person name="Reardon M."/>
            <person name="Tsitrin T."/>
            <person name="Vuong H."/>
            <person name="Weaver B."/>
            <person name="Ciecko A."/>
            <person name="Tallon L."/>
            <person name="Jackson J."/>
            <person name="Pai G."/>
            <person name="Aken S.V."/>
            <person name="Utterback T."/>
            <person name="Reidmuller S."/>
            <person name="Feldblyum T."/>
            <person name="Hsiao J."/>
            <person name="Zismann V."/>
            <person name="Iobst S."/>
            <person name="de Vazeille A.R."/>
            <person name="Buell C.R."/>
            <person name="Ying K."/>
            <person name="Li Y."/>
            <person name="Lu T."/>
            <person name="Huang Y."/>
            <person name="Zhao Q."/>
            <person name="Feng Q."/>
            <person name="Zhang L."/>
            <person name="Zhu J."/>
            <person name="Weng Q."/>
            <person name="Mu J."/>
            <person name="Lu Y."/>
            <person name="Fan D."/>
            <person name="Liu Y."/>
            <person name="Guan J."/>
            <person name="Zhang Y."/>
            <person name="Yu S."/>
            <person name="Liu X."/>
            <person name="Zhang Y."/>
            <person name="Hong G."/>
            <person name="Han B."/>
            <person name="Choisne N."/>
            <person name="Demange N."/>
            <person name="Orjeda G."/>
            <person name="Samain S."/>
            <person name="Cattolico L."/>
            <person name="Pelletier E."/>
            <person name="Couloux A."/>
            <person name="Segurens B."/>
            <person name="Wincker P."/>
            <person name="D'Hont A."/>
            <person name="Scarpelli C."/>
            <person name="Weissenbach J."/>
            <person name="Salanoubat M."/>
            <person name="Quetier F."/>
            <person name="Yu Y."/>
            <person name="Kim H.R."/>
            <person name="Rambo T."/>
            <person name="Currie J."/>
            <person name="Collura K."/>
            <person name="Luo M."/>
            <person name="Yang T."/>
            <person name="Ammiraju J.S.S."/>
            <person name="Engler F."/>
            <person name="Soderlund C."/>
            <person name="Wing R.A."/>
            <person name="Palmer L.E."/>
            <person name="de la Bastide M."/>
            <person name="Spiegel L."/>
            <person name="Nascimento L."/>
            <person name="Zutavern T."/>
            <person name="O'Shaughnessy A."/>
            <person name="Dike S."/>
            <person name="Dedhia N."/>
            <person name="Preston R."/>
            <person name="Balija V."/>
            <person name="McCombie W.R."/>
            <person name="Chow T."/>
            <person name="Chen H."/>
            <person name="Chung M."/>
            <person name="Chen C."/>
            <person name="Shaw J."/>
            <person name="Wu H."/>
            <person name="Hsiao K."/>
            <person name="Chao Y."/>
            <person name="Chu M."/>
            <person name="Cheng C."/>
            <person name="Hour A."/>
            <person name="Lee P."/>
            <person name="Lin S."/>
            <person name="Lin Y."/>
            <person name="Liou J."/>
            <person name="Liu S."/>
            <person name="Hsing Y."/>
            <person name="Raghuvanshi S."/>
            <person name="Mohanty A."/>
            <person name="Bharti A.K."/>
            <person name="Gaur A."/>
            <person name="Gupta V."/>
            <person name="Kumar D."/>
            <person name="Ravi V."/>
            <person name="Vij S."/>
            <person name="Kapur A."/>
            <person name="Khurana P."/>
            <person name="Khurana P."/>
            <person name="Khurana J.P."/>
            <person name="Tyagi A.K."/>
            <person name="Gaikwad K."/>
            <person name="Singh A."/>
            <person name="Dalal V."/>
            <person name="Srivastava S."/>
            <person name="Dixit A."/>
            <person name="Pal A.K."/>
            <person name="Ghazi I.A."/>
            <person name="Yadav M."/>
            <person name="Pandit A."/>
            <person name="Bhargava A."/>
            <person name="Sureshbabu K."/>
            <person name="Batra K."/>
            <person name="Sharma T.R."/>
            <person name="Mohapatra T."/>
            <person name="Singh N.K."/>
            <person name="Messing J."/>
            <person name="Nelson A.B."/>
            <person name="Fuks G."/>
            <person name="Kavchok S."/>
            <person name="Keizer G."/>
            <person name="Linton E."/>
            <person name="Llaca V."/>
            <person name="Song R."/>
            <person name="Tanyolac B."/>
            <person name="Young S."/>
            <person name="Ho-Il K."/>
            <person name="Hahn J.H."/>
            <person name="Sangsakoo G."/>
            <person name="Vanavichit A."/>
            <person name="de Mattos Luiz.A.T."/>
            <person name="Zimmer P.D."/>
            <person name="Malone G."/>
            <person name="Dellagostin O."/>
            <person name="de Oliveira A.C."/>
            <person name="Bevan M."/>
            <person name="Bancroft I."/>
            <person name="Minx P."/>
            <person name="Cordum H."/>
            <person name="Wilson R."/>
            <person name="Cheng Z."/>
            <person name="Jin W."/>
            <person name="Jiang J."/>
            <person name="Leong S.A."/>
            <person name="Iwama H."/>
            <person name="Gojobori T."/>
            <person name="Itoh T."/>
            <person name="Niimura Y."/>
            <person name="Fujii Y."/>
            <person name="Habara T."/>
            <person name="Sakai H."/>
            <person name="Sato Y."/>
            <person name="Wilson G."/>
            <person name="Kumar K."/>
            <person name="McCouch S."/>
            <person name="Juretic N."/>
            <person name="Hoen D."/>
            <person name="Wright S."/>
            <person name="Bruskiewich R."/>
            <person name="Bureau T."/>
            <person name="Miyao A."/>
            <person name="Hirochika H."/>
            <person name="Nishikawa T."/>
            <person name="Kadowaki K."/>
            <person name="Sugiura M."/>
            <person name="Burr B."/>
            <person name="Sasaki T."/>
        </authorList>
    </citation>
    <scope>NUCLEOTIDE SEQUENCE [LARGE SCALE GENOMIC DNA]</scope>
    <source>
        <strain evidence="3">cv. Nipponbare</strain>
    </source>
</reference>
<evidence type="ECO:0000256" key="1">
    <source>
        <dbReference type="SAM" id="MobiDB-lite"/>
    </source>
</evidence>
<feature type="compositionally biased region" description="Basic and acidic residues" evidence="1">
    <location>
        <begin position="35"/>
        <end position="48"/>
    </location>
</feature>
<name>A0A0P0WBL6_ORYSJ</name>
<keyword evidence="3" id="KW-1185">Reference proteome</keyword>
<dbReference type="PaxDb" id="39947-A0A0P0WBL6"/>
<reference evidence="2 3" key="2">
    <citation type="journal article" date="2013" name="Plant Cell Physiol.">
        <title>Rice Annotation Project Database (RAP-DB): an integrative and interactive database for rice genomics.</title>
        <authorList>
            <person name="Sakai H."/>
            <person name="Lee S.S."/>
            <person name="Tanaka T."/>
            <person name="Numa H."/>
            <person name="Kim J."/>
            <person name="Kawahara Y."/>
            <person name="Wakimoto H."/>
            <person name="Yang C.C."/>
            <person name="Iwamoto M."/>
            <person name="Abe T."/>
            <person name="Yamada Y."/>
            <person name="Muto A."/>
            <person name="Inokuchi H."/>
            <person name="Ikemura T."/>
            <person name="Matsumoto T."/>
            <person name="Sasaki T."/>
            <person name="Itoh T."/>
        </authorList>
    </citation>
    <scope>NUCLEOTIDE SEQUENCE [LARGE SCALE GENOMIC DNA]</scope>
    <source>
        <strain evidence="3">cv. Nipponbare</strain>
    </source>
</reference>
<dbReference type="Gramene" id="Os04t0480050-00">
    <property type="protein sequence ID" value="Os04t0480050-00"/>
    <property type="gene ID" value="Os04g0480050"/>
</dbReference>
<dbReference type="InParanoid" id="A0A0P0WBL6"/>